<dbReference type="InterPro" id="IPR036610">
    <property type="entry name" value="PEBP-like_sf"/>
</dbReference>
<evidence type="ECO:0000313" key="3">
    <source>
        <dbReference type="Proteomes" id="UP000702209"/>
    </source>
</evidence>
<dbReference type="PANTHER" id="PTHR30289">
    <property type="entry name" value="UNCHARACTERIZED PROTEIN YBCL-RELATED"/>
    <property type="match status" value="1"/>
</dbReference>
<keyword evidence="2" id="KW-0649">Protein kinase inhibitor</keyword>
<dbReference type="SUPFAM" id="SSF49777">
    <property type="entry name" value="PEBP-like"/>
    <property type="match status" value="1"/>
</dbReference>
<sequence>MSSSAFADGAPIPEVYSCTGKNRPPPLTWSVPESAVRLALIMDDPDAPIGLFTHWVVSDIPPTTTFSEEGATPNGGVVSLNSADLADYFGPCPPTGTGVHHYRFIVHALSHPVSLNSKTPVAQAKAAIEEASIGHGQLVGTYTVDSGPA</sequence>
<gene>
    <name evidence="2" type="ORF">IU459_19950</name>
</gene>
<dbReference type="NCBIfam" id="TIGR00481">
    <property type="entry name" value="YbhB/YbcL family Raf kinase inhibitor-like protein"/>
    <property type="match status" value="1"/>
</dbReference>
<dbReference type="PANTHER" id="PTHR30289:SF1">
    <property type="entry name" value="PEBP (PHOSPHATIDYLETHANOLAMINE-BINDING PROTEIN) FAMILY PROTEIN"/>
    <property type="match status" value="1"/>
</dbReference>
<protein>
    <submittedName>
        <fullName evidence="2">YbhB/YbcL family Raf kinase inhibitor-like protein</fullName>
    </submittedName>
</protein>
<comment type="caution">
    <text evidence="2">The sequence shown here is derived from an EMBL/GenBank/DDBJ whole genome shotgun (WGS) entry which is preliminary data.</text>
</comment>
<dbReference type="Gene3D" id="3.90.280.10">
    <property type="entry name" value="PEBP-like"/>
    <property type="match status" value="1"/>
</dbReference>
<accession>A0ABS0CT93</accession>
<dbReference type="RefSeq" id="WP_195131045.1">
    <property type="nucleotide sequence ID" value="NZ_JADLQX010000014.1"/>
</dbReference>
<evidence type="ECO:0000313" key="2">
    <source>
        <dbReference type="EMBL" id="MBF6299797.1"/>
    </source>
</evidence>
<dbReference type="GO" id="GO:0004860">
    <property type="term" value="F:protein kinase inhibitor activity"/>
    <property type="evidence" value="ECO:0007669"/>
    <property type="project" value="UniProtKB-KW"/>
</dbReference>
<dbReference type="Proteomes" id="UP000702209">
    <property type="component" value="Unassembled WGS sequence"/>
</dbReference>
<proteinExistence type="inferred from homology"/>
<organism evidence="2 3">
    <name type="scientific">Nocardia amamiensis</name>
    <dbReference type="NCBI Taxonomy" id="404578"/>
    <lineage>
        <taxon>Bacteria</taxon>
        <taxon>Bacillati</taxon>
        <taxon>Actinomycetota</taxon>
        <taxon>Actinomycetes</taxon>
        <taxon>Mycobacteriales</taxon>
        <taxon>Nocardiaceae</taxon>
        <taxon>Nocardia</taxon>
    </lineage>
</organism>
<dbReference type="InterPro" id="IPR005247">
    <property type="entry name" value="YbhB_YbcL/LppC-like"/>
</dbReference>
<comment type="similarity">
    <text evidence="1">Belongs to the UPF0098 family.</text>
</comment>
<name>A0ABS0CT93_9NOCA</name>
<reference evidence="2 3" key="1">
    <citation type="submission" date="2020-10" db="EMBL/GenBank/DDBJ databases">
        <title>Identification of Nocardia species via Next-generation sequencing and recognition of intraspecies genetic diversity.</title>
        <authorList>
            <person name="Li P."/>
            <person name="Li P."/>
            <person name="Lu B."/>
        </authorList>
    </citation>
    <scope>NUCLEOTIDE SEQUENCE [LARGE SCALE GENOMIC DNA]</scope>
    <source>
        <strain evidence="2 3">BJ06-0157</strain>
    </source>
</reference>
<dbReference type="InterPro" id="IPR008914">
    <property type="entry name" value="PEBP"/>
</dbReference>
<dbReference type="EMBL" id="JADLQX010000014">
    <property type="protein sequence ID" value="MBF6299797.1"/>
    <property type="molecule type" value="Genomic_DNA"/>
</dbReference>
<keyword evidence="3" id="KW-1185">Reference proteome</keyword>
<dbReference type="CDD" id="cd00865">
    <property type="entry name" value="PEBP_bact_arch"/>
    <property type="match status" value="1"/>
</dbReference>
<dbReference type="Pfam" id="PF01161">
    <property type="entry name" value="PBP"/>
    <property type="match status" value="1"/>
</dbReference>
<evidence type="ECO:0000256" key="1">
    <source>
        <dbReference type="ARBA" id="ARBA00007120"/>
    </source>
</evidence>